<name>A0ACC0A9V4_CATRO</name>
<evidence type="ECO:0000313" key="2">
    <source>
        <dbReference type="Proteomes" id="UP001060085"/>
    </source>
</evidence>
<keyword evidence="2" id="KW-1185">Reference proteome</keyword>
<reference evidence="2" key="1">
    <citation type="journal article" date="2023" name="Nat. Plants">
        <title>Single-cell RNA sequencing provides a high-resolution roadmap for understanding the multicellular compartmentation of specialized metabolism.</title>
        <authorList>
            <person name="Sun S."/>
            <person name="Shen X."/>
            <person name="Li Y."/>
            <person name="Li Y."/>
            <person name="Wang S."/>
            <person name="Li R."/>
            <person name="Zhang H."/>
            <person name="Shen G."/>
            <person name="Guo B."/>
            <person name="Wei J."/>
            <person name="Xu J."/>
            <person name="St-Pierre B."/>
            <person name="Chen S."/>
            <person name="Sun C."/>
        </authorList>
    </citation>
    <scope>NUCLEOTIDE SEQUENCE [LARGE SCALE GENOMIC DNA]</scope>
</reference>
<protein>
    <submittedName>
        <fullName evidence="1">Uncharacterized protein</fullName>
    </submittedName>
</protein>
<organism evidence="1 2">
    <name type="scientific">Catharanthus roseus</name>
    <name type="common">Madagascar periwinkle</name>
    <name type="synonym">Vinca rosea</name>
    <dbReference type="NCBI Taxonomy" id="4058"/>
    <lineage>
        <taxon>Eukaryota</taxon>
        <taxon>Viridiplantae</taxon>
        <taxon>Streptophyta</taxon>
        <taxon>Embryophyta</taxon>
        <taxon>Tracheophyta</taxon>
        <taxon>Spermatophyta</taxon>
        <taxon>Magnoliopsida</taxon>
        <taxon>eudicotyledons</taxon>
        <taxon>Gunneridae</taxon>
        <taxon>Pentapetalae</taxon>
        <taxon>asterids</taxon>
        <taxon>lamiids</taxon>
        <taxon>Gentianales</taxon>
        <taxon>Apocynaceae</taxon>
        <taxon>Rauvolfioideae</taxon>
        <taxon>Vinceae</taxon>
        <taxon>Catharanthinae</taxon>
        <taxon>Catharanthus</taxon>
    </lineage>
</organism>
<sequence>MTKKCCTEDFKSEWAQRVHDCGLERNEYVAKLYCTRGRWVESYLHGQFFGGMRSTQRCEKMNAFLNSHLYEKPEIYEFLGCFDNAILQLRHSNAEADLKTRSLGRHNSRTCNKNLGQSPGLDYVDVATPEEGPNNWEHLI</sequence>
<comment type="caution">
    <text evidence="1">The sequence shown here is derived from an EMBL/GenBank/DDBJ whole genome shotgun (WGS) entry which is preliminary data.</text>
</comment>
<proteinExistence type="predicted"/>
<dbReference type="Proteomes" id="UP001060085">
    <property type="component" value="Linkage Group LG06"/>
</dbReference>
<accession>A0ACC0A9V4</accession>
<dbReference type="EMBL" id="CM044706">
    <property type="protein sequence ID" value="KAI5657232.1"/>
    <property type="molecule type" value="Genomic_DNA"/>
</dbReference>
<gene>
    <name evidence="1" type="ORF">M9H77_26025</name>
</gene>
<evidence type="ECO:0000313" key="1">
    <source>
        <dbReference type="EMBL" id="KAI5657232.1"/>
    </source>
</evidence>